<proteinExistence type="predicted"/>
<evidence type="ECO:0000313" key="9">
    <source>
        <dbReference type="Proteomes" id="UP000033618"/>
    </source>
</evidence>
<dbReference type="PANTHER" id="PTHR48111:SF1">
    <property type="entry name" value="TWO-COMPONENT RESPONSE REGULATOR ORR33"/>
    <property type="match status" value="1"/>
</dbReference>
<dbReference type="OrthoDB" id="9005552at2"/>
<keyword evidence="5" id="KW-0804">Transcription</keyword>
<dbReference type="InterPro" id="IPR039420">
    <property type="entry name" value="WalR-like"/>
</dbReference>
<dbReference type="PROSITE" id="PS50110">
    <property type="entry name" value="RESPONSE_REGULATORY"/>
    <property type="match status" value="1"/>
</dbReference>
<accession>A0A0F5JVN9</accession>
<dbReference type="SUPFAM" id="SSF52172">
    <property type="entry name" value="CheY-like"/>
    <property type="match status" value="1"/>
</dbReference>
<dbReference type="Proteomes" id="UP000033618">
    <property type="component" value="Unassembled WGS sequence"/>
</dbReference>
<dbReference type="RefSeq" id="WP_046153802.1">
    <property type="nucleotide sequence ID" value="NZ_CADFGU010000009.1"/>
</dbReference>
<name>A0A0F5JVN9_9BURK</name>
<dbReference type="Gene3D" id="3.40.50.2300">
    <property type="match status" value="1"/>
</dbReference>
<reference evidence="8 9" key="1">
    <citation type="submission" date="2015-03" db="EMBL/GenBank/DDBJ databases">
        <title>Draft Genome Sequence of Burkholderia andropogonis type strain ICMP2807, isolated from Sorghum bicolor.</title>
        <authorList>
            <person name="Lopes-Santos L."/>
            <person name="Castro D.B."/>
            <person name="Ottoboni L.M."/>
            <person name="Park D."/>
            <person name="Weirc B.S."/>
            <person name="Destefano S.A."/>
        </authorList>
    </citation>
    <scope>NUCLEOTIDE SEQUENCE [LARGE SCALE GENOMIC DNA]</scope>
    <source>
        <strain evidence="8 9">ICMP2807</strain>
    </source>
</reference>
<keyword evidence="2" id="KW-0902">Two-component regulatory system</keyword>
<dbReference type="AlphaFoldDB" id="A0A0F5JVN9"/>
<keyword evidence="3" id="KW-0805">Transcription regulation</keyword>
<evidence type="ECO:0000256" key="5">
    <source>
        <dbReference type="ARBA" id="ARBA00023163"/>
    </source>
</evidence>
<dbReference type="EMBL" id="LAQU01000028">
    <property type="protein sequence ID" value="KKB61931.1"/>
    <property type="molecule type" value="Genomic_DNA"/>
</dbReference>
<dbReference type="InterPro" id="IPR001789">
    <property type="entry name" value="Sig_transdc_resp-reg_receiver"/>
</dbReference>
<dbReference type="GO" id="GO:0000156">
    <property type="term" value="F:phosphorelay response regulator activity"/>
    <property type="evidence" value="ECO:0007669"/>
    <property type="project" value="TreeGrafter"/>
</dbReference>
<dbReference type="PATRIC" id="fig|28092.6.peg.4778"/>
<dbReference type="InterPro" id="IPR011006">
    <property type="entry name" value="CheY-like_superfamily"/>
</dbReference>
<dbReference type="GO" id="GO:0005829">
    <property type="term" value="C:cytosol"/>
    <property type="evidence" value="ECO:0007669"/>
    <property type="project" value="TreeGrafter"/>
</dbReference>
<feature type="modified residue" description="4-aspartylphosphate" evidence="6">
    <location>
        <position position="60"/>
    </location>
</feature>
<evidence type="ECO:0000256" key="4">
    <source>
        <dbReference type="ARBA" id="ARBA00023125"/>
    </source>
</evidence>
<dbReference type="GO" id="GO:0006355">
    <property type="term" value="P:regulation of DNA-templated transcription"/>
    <property type="evidence" value="ECO:0007669"/>
    <property type="project" value="TreeGrafter"/>
</dbReference>
<organism evidence="8 9">
    <name type="scientific">Robbsia andropogonis</name>
    <dbReference type="NCBI Taxonomy" id="28092"/>
    <lineage>
        <taxon>Bacteria</taxon>
        <taxon>Pseudomonadati</taxon>
        <taxon>Pseudomonadota</taxon>
        <taxon>Betaproteobacteria</taxon>
        <taxon>Burkholderiales</taxon>
        <taxon>Burkholderiaceae</taxon>
        <taxon>Robbsia</taxon>
    </lineage>
</organism>
<sequence>MNTARPLDRGTIVLIEDDAHTREALSTLLSDLGATVLAVADAEDGCATAIEALPDAVICDIVLPGMDGFYLIQSLREHEIRHGVEPAVAIALTGHDDEVHRLRSFAEGFQHFLTKPADIDALVAVLTAAINRRAR</sequence>
<dbReference type="PANTHER" id="PTHR48111">
    <property type="entry name" value="REGULATOR OF RPOS"/>
    <property type="match status" value="1"/>
</dbReference>
<gene>
    <name evidence="8" type="ORF">WM40_20310</name>
</gene>
<dbReference type="SMART" id="SM00448">
    <property type="entry name" value="REC"/>
    <property type="match status" value="1"/>
</dbReference>
<evidence type="ECO:0000256" key="3">
    <source>
        <dbReference type="ARBA" id="ARBA00023015"/>
    </source>
</evidence>
<keyword evidence="1 6" id="KW-0597">Phosphoprotein</keyword>
<dbReference type="Pfam" id="PF00072">
    <property type="entry name" value="Response_reg"/>
    <property type="match status" value="1"/>
</dbReference>
<keyword evidence="4" id="KW-0238">DNA-binding</keyword>
<evidence type="ECO:0000256" key="1">
    <source>
        <dbReference type="ARBA" id="ARBA00022553"/>
    </source>
</evidence>
<dbReference type="GO" id="GO:0000976">
    <property type="term" value="F:transcription cis-regulatory region binding"/>
    <property type="evidence" value="ECO:0007669"/>
    <property type="project" value="TreeGrafter"/>
</dbReference>
<evidence type="ECO:0000256" key="2">
    <source>
        <dbReference type="ARBA" id="ARBA00023012"/>
    </source>
</evidence>
<evidence type="ECO:0000259" key="7">
    <source>
        <dbReference type="PROSITE" id="PS50110"/>
    </source>
</evidence>
<keyword evidence="9" id="KW-1185">Reference proteome</keyword>
<protein>
    <recommendedName>
        <fullName evidence="7">Response regulatory domain-containing protein</fullName>
    </recommendedName>
</protein>
<evidence type="ECO:0000313" key="8">
    <source>
        <dbReference type="EMBL" id="KKB61931.1"/>
    </source>
</evidence>
<dbReference type="GO" id="GO:0032993">
    <property type="term" value="C:protein-DNA complex"/>
    <property type="evidence" value="ECO:0007669"/>
    <property type="project" value="TreeGrafter"/>
</dbReference>
<feature type="domain" description="Response regulatory" evidence="7">
    <location>
        <begin position="11"/>
        <end position="130"/>
    </location>
</feature>
<evidence type="ECO:0000256" key="6">
    <source>
        <dbReference type="PROSITE-ProRule" id="PRU00169"/>
    </source>
</evidence>
<dbReference type="STRING" id="28092.WM40_20310"/>
<comment type="caution">
    <text evidence="8">The sequence shown here is derived from an EMBL/GenBank/DDBJ whole genome shotgun (WGS) entry which is preliminary data.</text>
</comment>